<name>A0A2H5FM51_9GAMM</name>
<proteinExistence type="predicted"/>
<gene>
    <name evidence="1" type="ORF">CAB17_11655</name>
</gene>
<sequence>MITVYKQWETLSTKLAGLINAVTLFYQIPQKDHLGTAKLLKKEIKENIELIIKFQESANTPYLSELIDSFSKEISASLDSASRGEQLDQQNIKLIIQLTLLKNNIDYFLKDSQRYIRKTVEVAFQHLQRSLIADQSLRDVWKKDKKEVHFEKLGSTHLLLHKIWAFKVDSAGERTDLVLSEKIDKDSPLYDCVDGLVLTEWKYVKDQTQMENLIEQAKTQAKLYSGGALNSIELSNYYYLVMVSEDLIFSTPRTMEDESGIIFRIINIAFSPSTPSVASKKMKT</sequence>
<accession>A0A2H5FM51</accession>
<dbReference type="RefSeq" id="WP_101900240.1">
    <property type="nucleotide sequence ID" value="NZ_CP025491.2"/>
</dbReference>
<reference evidence="1 2" key="1">
    <citation type="submission" date="2017-12" db="EMBL/GenBank/DDBJ databases">
        <title>Legionella sainthelensi LA01-117, whole genome sequence of a clinical isolate from New Zealand.</title>
        <authorList>
            <person name="Cree S.L."/>
            <person name="Slow S."/>
            <person name="Kennedy M.A."/>
            <person name="Murdoch D.R."/>
            <person name="Biggs P.J."/>
            <person name="Anderson T."/>
        </authorList>
    </citation>
    <scope>NUCLEOTIDE SEQUENCE [LARGE SCALE GENOMIC DNA]</scope>
    <source>
        <strain evidence="1 2">LA01-117</strain>
    </source>
</reference>
<dbReference type="AlphaFoldDB" id="A0A2H5FM51"/>
<dbReference type="KEGG" id="lsh:CAB17_11655"/>
<evidence type="ECO:0000313" key="1">
    <source>
        <dbReference type="EMBL" id="AUH72631.1"/>
    </source>
</evidence>
<keyword evidence="2" id="KW-1185">Reference proteome</keyword>
<organism evidence="1 2">
    <name type="scientific">Legionella sainthelensi</name>
    <dbReference type="NCBI Taxonomy" id="28087"/>
    <lineage>
        <taxon>Bacteria</taxon>
        <taxon>Pseudomonadati</taxon>
        <taxon>Pseudomonadota</taxon>
        <taxon>Gammaproteobacteria</taxon>
        <taxon>Legionellales</taxon>
        <taxon>Legionellaceae</taxon>
        <taxon>Legionella</taxon>
    </lineage>
</organism>
<evidence type="ECO:0000313" key="2">
    <source>
        <dbReference type="Proteomes" id="UP000234343"/>
    </source>
</evidence>
<dbReference type="Proteomes" id="UP000234343">
    <property type="component" value="Chromosome"/>
</dbReference>
<protein>
    <submittedName>
        <fullName evidence="1">Uncharacterized protein</fullName>
    </submittedName>
</protein>
<dbReference type="EMBL" id="CP025491">
    <property type="protein sequence ID" value="AUH72631.1"/>
    <property type="molecule type" value="Genomic_DNA"/>
</dbReference>